<sequence length="258" mass="28851">MPSFLESEPIAGDPTLHLPRIVCLHGGGTNARIFRAQCRVLRAQLQPYFRLVFPEAPFHSEAGPDVVSVFSTWGPFKSWIRGDSLAHAATQTSVAEYASTIHDSIDAALQADDYSGATGPVAGLLGFSQGAKMAGSLLLREQDRLETEMFAGYEELFPEYRFAVLLAGRAPLVKFDEDIQEWCRPPTLRLPTLHVHGLQDKGLHMHRDLLRLHCTSNSTRLIEWDGYHRVPIKTKDVSRLVREILDMAEETGVFLDQQ</sequence>
<proteinExistence type="predicted"/>
<gene>
    <name evidence="1" type="ORF">NLG97_g9743</name>
</gene>
<keyword evidence="2" id="KW-1185">Reference proteome</keyword>
<accession>A0ACC1QJ42</accession>
<organism evidence="1 2">
    <name type="scientific">Lecanicillium saksenae</name>
    <dbReference type="NCBI Taxonomy" id="468837"/>
    <lineage>
        <taxon>Eukaryota</taxon>
        <taxon>Fungi</taxon>
        <taxon>Dikarya</taxon>
        <taxon>Ascomycota</taxon>
        <taxon>Pezizomycotina</taxon>
        <taxon>Sordariomycetes</taxon>
        <taxon>Hypocreomycetidae</taxon>
        <taxon>Hypocreales</taxon>
        <taxon>Cordycipitaceae</taxon>
        <taxon>Lecanicillium</taxon>
    </lineage>
</organism>
<evidence type="ECO:0000313" key="1">
    <source>
        <dbReference type="EMBL" id="KAJ3474663.1"/>
    </source>
</evidence>
<protein>
    <submittedName>
        <fullName evidence="1">Uncharacterized protein</fullName>
    </submittedName>
</protein>
<dbReference type="Proteomes" id="UP001148737">
    <property type="component" value="Unassembled WGS sequence"/>
</dbReference>
<comment type="caution">
    <text evidence="1">The sequence shown here is derived from an EMBL/GenBank/DDBJ whole genome shotgun (WGS) entry which is preliminary data.</text>
</comment>
<name>A0ACC1QJ42_9HYPO</name>
<dbReference type="EMBL" id="JANAKD010002127">
    <property type="protein sequence ID" value="KAJ3474663.1"/>
    <property type="molecule type" value="Genomic_DNA"/>
</dbReference>
<evidence type="ECO:0000313" key="2">
    <source>
        <dbReference type="Proteomes" id="UP001148737"/>
    </source>
</evidence>
<reference evidence="1" key="1">
    <citation type="submission" date="2022-07" db="EMBL/GenBank/DDBJ databases">
        <title>Genome Sequence of Lecanicillium saksenae.</title>
        <authorList>
            <person name="Buettner E."/>
        </authorList>
    </citation>
    <scope>NUCLEOTIDE SEQUENCE</scope>
    <source>
        <strain evidence="1">VT-O1</strain>
    </source>
</reference>